<dbReference type="AlphaFoldDB" id="A0A9D4LG11"/>
<dbReference type="EMBL" id="JAIWYP010000003">
    <property type="protein sequence ID" value="KAH3857058.1"/>
    <property type="molecule type" value="Genomic_DNA"/>
</dbReference>
<accession>A0A9D4LG11</accession>
<sequence>MLRVHVEMVTVKTDGQEKRVMKAAQPEGTALTVQSYAIVVWVHVTVLRVHVEMVAVKTDGQEKRVMKPYSPITLGCIDWTHVHIKKPVNHVEVYIGRKGVPTINVQAVYDASYRITSFTQVHCQLATAKA</sequence>
<name>A0A9D4LG11_DREPO</name>
<evidence type="ECO:0000313" key="2">
    <source>
        <dbReference type="Proteomes" id="UP000828390"/>
    </source>
</evidence>
<protein>
    <submittedName>
        <fullName evidence="1">Uncharacterized protein</fullName>
    </submittedName>
</protein>
<comment type="caution">
    <text evidence="1">The sequence shown here is derived from an EMBL/GenBank/DDBJ whole genome shotgun (WGS) entry which is preliminary data.</text>
</comment>
<dbReference type="Proteomes" id="UP000828390">
    <property type="component" value="Unassembled WGS sequence"/>
</dbReference>
<reference evidence="1" key="1">
    <citation type="journal article" date="2019" name="bioRxiv">
        <title>The Genome of the Zebra Mussel, Dreissena polymorpha: A Resource for Invasive Species Research.</title>
        <authorList>
            <person name="McCartney M.A."/>
            <person name="Auch B."/>
            <person name="Kono T."/>
            <person name="Mallez S."/>
            <person name="Zhang Y."/>
            <person name="Obille A."/>
            <person name="Becker A."/>
            <person name="Abrahante J.E."/>
            <person name="Garbe J."/>
            <person name="Badalamenti J.P."/>
            <person name="Herman A."/>
            <person name="Mangelson H."/>
            <person name="Liachko I."/>
            <person name="Sullivan S."/>
            <person name="Sone E.D."/>
            <person name="Koren S."/>
            <person name="Silverstein K.A.T."/>
            <person name="Beckman K.B."/>
            <person name="Gohl D.M."/>
        </authorList>
    </citation>
    <scope>NUCLEOTIDE SEQUENCE</scope>
    <source>
        <strain evidence="1">Duluth1</strain>
        <tissue evidence="1">Whole animal</tissue>
    </source>
</reference>
<keyword evidence="2" id="KW-1185">Reference proteome</keyword>
<organism evidence="1 2">
    <name type="scientific">Dreissena polymorpha</name>
    <name type="common">Zebra mussel</name>
    <name type="synonym">Mytilus polymorpha</name>
    <dbReference type="NCBI Taxonomy" id="45954"/>
    <lineage>
        <taxon>Eukaryota</taxon>
        <taxon>Metazoa</taxon>
        <taxon>Spiralia</taxon>
        <taxon>Lophotrochozoa</taxon>
        <taxon>Mollusca</taxon>
        <taxon>Bivalvia</taxon>
        <taxon>Autobranchia</taxon>
        <taxon>Heteroconchia</taxon>
        <taxon>Euheterodonta</taxon>
        <taxon>Imparidentia</taxon>
        <taxon>Neoheterodontei</taxon>
        <taxon>Myida</taxon>
        <taxon>Dreissenoidea</taxon>
        <taxon>Dreissenidae</taxon>
        <taxon>Dreissena</taxon>
    </lineage>
</organism>
<evidence type="ECO:0000313" key="1">
    <source>
        <dbReference type="EMBL" id="KAH3857058.1"/>
    </source>
</evidence>
<reference evidence="1" key="2">
    <citation type="submission" date="2020-11" db="EMBL/GenBank/DDBJ databases">
        <authorList>
            <person name="McCartney M.A."/>
            <person name="Auch B."/>
            <person name="Kono T."/>
            <person name="Mallez S."/>
            <person name="Becker A."/>
            <person name="Gohl D.M."/>
            <person name="Silverstein K.A.T."/>
            <person name="Koren S."/>
            <person name="Bechman K.B."/>
            <person name="Herman A."/>
            <person name="Abrahante J.E."/>
            <person name="Garbe J."/>
        </authorList>
    </citation>
    <scope>NUCLEOTIDE SEQUENCE</scope>
    <source>
        <strain evidence="1">Duluth1</strain>
        <tissue evidence="1">Whole animal</tissue>
    </source>
</reference>
<proteinExistence type="predicted"/>
<gene>
    <name evidence="1" type="ORF">DPMN_099655</name>
</gene>